<sequence length="87" mass="10053">MYNYANRDWVVVIYPRIDLSRNGNIEGFGMVEFKPKINENLSLYTRSQGLYTVTLKANELLPNRHQRSYVIARAGLVYKEEGGKVRG</sequence>
<organism evidence="1 2">
    <name type="scientific">Myroides odoratus</name>
    <name type="common">Flavobacterium odoratum</name>
    <dbReference type="NCBI Taxonomy" id="256"/>
    <lineage>
        <taxon>Bacteria</taxon>
        <taxon>Pseudomonadati</taxon>
        <taxon>Bacteroidota</taxon>
        <taxon>Flavobacteriia</taxon>
        <taxon>Flavobacteriales</taxon>
        <taxon>Flavobacteriaceae</taxon>
        <taxon>Myroides</taxon>
    </lineage>
</organism>
<evidence type="ECO:0000313" key="2">
    <source>
        <dbReference type="Proteomes" id="UP000596202"/>
    </source>
</evidence>
<dbReference type="EMBL" id="CP068108">
    <property type="protein sequence ID" value="QQU01068.1"/>
    <property type="molecule type" value="Genomic_DNA"/>
</dbReference>
<dbReference type="Proteomes" id="UP000596202">
    <property type="component" value="Chromosome"/>
</dbReference>
<accession>A0A9Q7E9P3</accession>
<proteinExistence type="predicted"/>
<dbReference type="RefSeq" id="WP_002991311.1">
    <property type="nucleotide sequence ID" value="NZ_CP068108.1"/>
</dbReference>
<gene>
    <name evidence="1" type="ORF">I6I88_04750</name>
</gene>
<dbReference type="AlphaFoldDB" id="A0A9Q7E9P3"/>
<protein>
    <submittedName>
        <fullName evidence="1">Uncharacterized protein</fullName>
    </submittedName>
</protein>
<name>A0A9Q7E9P3_MYROD</name>
<dbReference type="OrthoDB" id="675324at2"/>
<dbReference type="GeneID" id="93526948"/>
<evidence type="ECO:0000313" key="1">
    <source>
        <dbReference type="EMBL" id="QQU01068.1"/>
    </source>
</evidence>
<reference evidence="1 2" key="1">
    <citation type="submission" date="2021-01" db="EMBL/GenBank/DDBJ databases">
        <title>FDA dAtabase for Regulatory Grade micrObial Sequences (FDA-ARGOS): Supporting development and validation of Infectious Disease Dx tests.</title>
        <authorList>
            <person name="Sproer C."/>
            <person name="Gronow S."/>
            <person name="Severitt S."/>
            <person name="Schroder I."/>
            <person name="Tallon L."/>
            <person name="Sadzewicz L."/>
            <person name="Zhao X."/>
            <person name="Boylan J."/>
            <person name="Ott S."/>
            <person name="Bowen H."/>
            <person name="Vavikolanu K."/>
            <person name="Mehta A."/>
            <person name="Aluvathingal J."/>
            <person name="Nadendla S."/>
            <person name="Lowell S."/>
            <person name="Myers T."/>
            <person name="Yan Y."/>
            <person name="Sichtig H."/>
        </authorList>
    </citation>
    <scope>NUCLEOTIDE SEQUENCE [LARGE SCALE GENOMIC DNA]</scope>
    <source>
        <strain evidence="1 2">FDAARGOS_1131</strain>
    </source>
</reference>